<evidence type="ECO:0008006" key="5">
    <source>
        <dbReference type="Google" id="ProtNLM"/>
    </source>
</evidence>
<dbReference type="InterPro" id="IPR021382">
    <property type="entry name" value="DUF3014"/>
</dbReference>
<sequence>MPDRDLLDFRPPSSISSRASPLPWVAAGAAVLAAAGAAWWFGWLPLGEQAPQPPVAQAPSARAPAATPAPVAWPQHPVAPPEDDSAALPSLDGSDAVFEHALAEWLGARSVADRLRMDSFVRRIVVTVDNLPRAQAPSRLWPVQPVPGHFLVQADAAASREEALDDSGEGGAPLQAAIAPANAARYEALVVLAEAVPRDRAVALYRQFYPLFQQAYMDLGYPKGYFNDRLVAVLGHLLQTPEPAGPLRVRLTRVQGEVPSTRPWVRYEFADPHLQALSSGQKAMLRLGPEHARRVKVVLADLRRRIATGEMPARAASGAAPGASAGMAHAPAP</sequence>
<evidence type="ECO:0000256" key="2">
    <source>
        <dbReference type="SAM" id="Phobius"/>
    </source>
</evidence>
<evidence type="ECO:0000313" key="3">
    <source>
        <dbReference type="EMBL" id="RAR86198.1"/>
    </source>
</evidence>
<dbReference type="EMBL" id="QLTA01000002">
    <property type="protein sequence ID" value="RAR86198.1"/>
    <property type="molecule type" value="Genomic_DNA"/>
</dbReference>
<dbReference type="AlphaFoldDB" id="A0A328ZJ01"/>
<name>A0A328ZJ01_9BURK</name>
<dbReference type="Pfam" id="PF11219">
    <property type="entry name" value="DUF3014"/>
    <property type="match status" value="1"/>
</dbReference>
<dbReference type="Proteomes" id="UP000248856">
    <property type="component" value="Unassembled WGS sequence"/>
</dbReference>
<feature type="transmembrane region" description="Helical" evidence="2">
    <location>
        <begin position="21"/>
        <end position="43"/>
    </location>
</feature>
<gene>
    <name evidence="3" type="ORF">AX018_1002159</name>
</gene>
<proteinExistence type="predicted"/>
<reference evidence="3 4" key="1">
    <citation type="submission" date="2018-06" db="EMBL/GenBank/DDBJ databases">
        <title>Genomic Encyclopedia of Archaeal and Bacterial Type Strains, Phase II (KMG-II): from individual species to whole genera.</title>
        <authorList>
            <person name="Goeker M."/>
        </authorList>
    </citation>
    <scope>NUCLEOTIDE SEQUENCE [LARGE SCALE GENOMIC DNA]</scope>
    <source>
        <strain evidence="3 4">CFPB 3232</strain>
    </source>
</reference>
<dbReference type="OrthoDB" id="5502479at2"/>
<protein>
    <recommendedName>
        <fullName evidence="5">DUF3014 family protein</fullName>
    </recommendedName>
</protein>
<keyword evidence="2" id="KW-1133">Transmembrane helix</keyword>
<keyword evidence="2" id="KW-0812">Transmembrane</keyword>
<keyword evidence="2" id="KW-0472">Membrane</keyword>
<evidence type="ECO:0000256" key="1">
    <source>
        <dbReference type="SAM" id="MobiDB-lite"/>
    </source>
</evidence>
<dbReference type="RefSeq" id="WP_111875615.1">
    <property type="nucleotide sequence ID" value="NZ_CBCSGC010000164.1"/>
</dbReference>
<feature type="compositionally biased region" description="Low complexity" evidence="1">
    <location>
        <begin position="57"/>
        <end position="75"/>
    </location>
</feature>
<feature type="region of interest" description="Disordered" evidence="1">
    <location>
        <begin position="52"/>
        <end position="91"/>
    </location>
</feature>
<organism evidence="3 4">
    <name type="scientific">Paracidovorax anthurii</name>
    <dbReference type="NCBI Taxonomy" id="78229"/>
    <lineage>
        <taxon>Bacteria</taxon>
        <taxon>Pseudomonadati</taxon>
        <taxon>Pseudomonadota</taxon>
        <taxon>Betaproteobacteria</taxon>
        <taxon>Burkholderiales</taxon>
        <taxon>Comamonadaceae</taxon>
        <taxon>Paracidovorax</taxon>
    </lineage>
</organism>
<keyword evidence="4" id="KW-1185">Reference proteome</keyword>
<evidence type="ECO:0000313" key="4">
    <source>
        <dbReference type="Proteomes" id="UP000248856"/>
    </source>
</evidence>
<accession>A0A328ZJ01</accession>
<comment type="caution">
    <text evidence="3">The sequence shown here is derived from an EMBL/GenBank/DDBJ whole genome shotgun (WGS) entry which is preliminary data.</text>
</comment>